<name>A0A6N7YXP1_9PSEU</name>
<evidence type="ECO:0008006" key="3">
    <source>
        <dbReference type="Google" id="ProtNLM"/>
    </source>
</evidence>
<dbReference type="AlphaFoldDB" id="A0A6N7YXP1"/>
<dbReference type="Proteomes" id="UP000440096">
    <property type="component" value="Unassembled WGS sequence"/>
</dbReference>
<dbReference type="EMBL" id="WMBA01000004">
    <property type="protein sequence ID" value="MTD53109.1"/>
    <property type="molecule type" value="Genomic_DNA"/>
</dbReference>
<reference evidence="1 2" key="1">
    <citation type="submission" date="2019-11" db="EMBL/GenBank/DDBJ databases">
        <title>Draft genome of Amycolatopsis RM579.</title>
        <authorList>
            <person name="Duangmal K."/>
            <person name="Mingma R."/>
        </authorList>
    </citation>
    <scope>NUCLEOTIDE SEQUENCE [LARGE SCALE GENOMIC DNA]</scope>
    <source>
        <strain evidence="1 2">RM579</strain>
    </source>
</reference>
<gene>
    <name evidence="1" type="ORF">GKO32_03825</name>
</gene>
<dbReference type="OrthoDB" id="7376579at2"/>
<dbReference type="RefSeq" id="WP_154755370.1">
    <property type="nucleotide sequence ID" value="NZ_WMBA01000004.1"/>
</dbReference>
<sequence length="295" mass="33135">MDVVVARDVATQAQDKGTDSSLRPGGVLRQMLFHDNAPDGLSFKFFRSQYLPGDKAFTSPRHHHAFQQLRWTESGEINYGPGQYIRAREMAYFPRGAYYGPQVKDTGVGLLLQLGFHGEHQYGGVWANVREEAIKRLKEKGTFAEGVFVDTDPDTGERRERDSGQALYEEQYAALTGNKFVVPEEGYDSPILLHPQAFDYYEAAPGVEVKHLGSFFDHPGPHADIRLSVVRLSPGGTYHFGPERGQIAWTTDPGLRVEDSTYPELTYLYSPRDEKAEISAEGTVEIFVVEFPRLD</sequence>
<dbReference type="InterPro" id="IPR011051">
    <property type="entry name" value="RmlC_Cupin_sf"/>
</dbReference>
<dbReference type="SUPFAM" id="SSF51182">
    <property type="entry name" value="RmlC-like cupins"/>
    <property type="match status" value="1"/>
</dbReference>
<evidence type="ECO:0000313" key="1">
    <source>
        <dbReference type="EMBL" id="MTD53109.1"/>
    </source>
</evidence>
<comment type="caution">
    <text evidence="1">The sequence shown here is derived from an EMBL/GenBank/DDBJ whole genome shotgun (WGS) entry which is preliminary data.</text>
</comment>
<evidence type="ECO:0000313" key="2">
    <source>
        <dbReference type="Proteomes" id="UP000440096"/>
    </source>
</evidence>
<proteinExistence type="predicted"/>
<keyword evidence="2" id="KW-1185">Reference proteome</keyword>
<accession>A0A6N7YXP1</accession>
<protein>
    <recommendedName>
        <fullName evidence="3">Cupin domain-containing protein</fullName>
    </recommendedName>
</protein>
<organism evidence="1 2">
    <name type="scientific">Amycolatopsis pithecellobii</name>
    <dbReference type="NCBI Taxonomy" id="664692"/>
    <lineage>
        <taxon>Bacteria</taxon>
        <taxon>Bacillati</taxon>
        <taxon>Actinomycetota</taxon>
        <taxon>Actinomycetes</taxon>
        <taxon>Pseudonocardiales</taxon>
        <taxon>Pseudonocardiaceae</taxon>
        <taxon>Amycolatopsis</taxon>
    </lineage>
</organism>